<gene>
    <name evidence="2" type="ORF">EV378_0672</name>
</gene>
<organism evidence="2 3">
    <name type="scientific">Pseudonocardia endophytica</name>
    <dbReference type="NCBI Taxonomy" id="401976"/>
    <lineage>
        <taxon>Bacteria</taxon>
        <taxon>Bacillati</taxon>
        <taxon>Actinomycetota</taxon>
        <taxon>Actinomycetes</taxon>
        <taxon>Pseudonocardiales</taxon>
        <taxon>Pseudonocardiaceae</taxon>
        <taxon>Pseudonocardia</taxon>
    </lineage>
</organism>
<comment type="caution">
    <text evidence="2">The sequence shown here is derived from an EMBL/GenBank/DDBJ whole genome shotgun (WGS) entry which is preliminary data.</text>
</comment>
<reference evidence="2 3" key="1">
    <citation type="submission" date="2019-03" db="EMBL/GenBank/DDBJ databases">
        <title>Sequencing the genomes of 1000 actinobacteria strains.</title>
        <authorList>
            <person name="Klenk H.-P."/>
        </authorList>
    </citation>
    <scope>NUCLEOTIDE SEQUENCE [LARGE SCALE GENOMIC DNA]</scope>
    <source>
        <strain evidence="2 3">DSM 44969</strain>
    </source>
</reference>
<name>A0A4R1HXT2_PSEEN</name>
<feature type="signal peptide" evidence="1">
    <location>
        <begin position="1"/>
        <end position="24"/>
    </location>
</feature>
<dbReference type="RefSeq" id="WP_132421265.1">
    <property type="nucleotide sequence ID" value="NZ_SMFZ01000001.1"/>
</dbReference>
<feature type="chain" id="PRO_5038886975" description="Molybdopterin-dependent oxidoreductase-like protein" evidence="1">
    <location>
        <begin position="25"/>
        <end position="182"/>
    </location>
</feature>
<protein>
    <recommendedName>
        <fullName evidence="4">Molybdopterin-dependent oxidoreductase-like protein</fullName>
    </recommendedName>
</protein>
<keyword evidence="3" id="KW-1185">Reference proteome</keyword>
<evidence type="ECO:0000256" key="1">
    <source>
        <dbReference type="SAM" id="SignalP"/>
    </source>
</evidence>
<dbReference type="PROSITE" id="PS51257">
    <property type="entry name" value="PROKAR_LIPOPROTEIN"/>
    <property type="match status" value="1"/>
</dbReference>
<keyword evidence="1" id="KW-0732">Signal</keyword>
<accession>A0A4R1HXT2</accession>
<dbReference type="Gene3D" id="3.90.420.10">
    <property type="entry name" value="Oxidoreductase, molybdopterin-binding domain"/>
    <property type="match status" value="1"/>
</dbReference>
<dbReference type="OrthoDB" id="3577245at2"/>
<dbReference type="SUPFAM" id="SSF56524">
    <property type="entry name" value="Oxidoreductase molybdopterin-binding domain"/>
    <property type="match status" value="1"/>
</dbReference>
<evidence type="ECO:0000313" key="2">
    <source>
        <dbReference type="EMBL" id="TCK24879.1"/>
    </source>
</evidence>
<evidence type="ECO:0000313" key="3">
    <source>
        <dbReference type="Proteomes" id="UP000295560"/>
    </source>
</evidence>
<dbReference type="AlphaFoldDB" id="A0A4R1HXT2"/>
<dbReference type="EMBL" id="SMFZ01000001">
    <property type="protein sequence ID" value="TCK24879.1"/>
    <property type="molecule type" value="Genomic_DNA"/>
</dbReference>
<evidence type="ECO:0008006" key="4">
    <source>
        <dbReference type="Google" id="ProtNLM"/>
    </source>
</evidence>
<dbReference type="Proteomes" id="UP000295560">
    <property type="component" value="Unassembled WGS sequence"/>
</dbReference>
<sequence length="182" mass="18789">MPRLRWFLLLPVLLCALLAGCGSAPVVTAVAPVAQTASPQALAPGDVAVTGDVATPFTLTPAKLASYPQKTVPATFRSGTALEAHTFRGALLSDILPTSALAPAPGKNPFLSFAVLGRATDGYQALVAYGEFAPDFANTQVLVATVQDGKPLARPRLVVPGDGRGGRYVTDLVELTVVRVAP</sequence>
<proteinExistence type="predicted"/>
<dbReference type="InterPro" id="IPR036374">
    <property type="entry name" value="OxRdtase_Mopterin-bd_sf"/>
</dbReference>